<reference evidence="1" key="1">
    <citation type="submission" date="2023-04" db="EMBL/GenBank/DDBJ databases">
        <title>Draft Genome sequencing of Naganishia species isolated from polar environments using Oxford Nanopore Technology.</title>
        <authorList>
            <person name="Leo P."/>
            <person name="Venkateswaran K."/>
        </authorList>
    </citation>
    <scope>NUCLEOTIDE SEQUENCE</scope>
    <source>
        <strain evidence="1">DBVPG 5303</strain>
    </source>
</reference>
<protein>
    <submittedName>
        <fullName evidence="1">Uncharacterized protein</fullName>
    </submittedName>
</protein>
<evidence type="ECO:0000313" key="2">
    <source>
        <dbReference type="Proteomes" id="UP001234202"/>
    </source>
</evidence>
<organism evidence="1 2">
    <name type="scientific">Naganishia onofrii</name>
    <dbReference type="NCBI Taxonomy" id="1851511"/>
    <lineage>
        <taxon>Eukaryota</taxon>
        <taxon>Fungi</taxon>
        <taxon>Dikarya</taxon>
        <taxon>Basidiomycota</taxon>
        <taxon>Agaricomycotina</taxon>
        <taxon>Tremellomycetes</taxon>
        <taxon>Filobasidiales</taxon>
        <taxon>Filobasidiaceae</taxon>
        <taxon>Naganishia</taxon>
    </lineage>
</organism>
<proteinExistence type="predicted"/>
<keyword evidence="2" id="KW-1185">Reference proteome</keyword>
<dbReference type="EMBL" id="JASBWV010000003">
    <property type="protein sequence ID" value="KAJ9126912.1"/>
    <property type="molecule type" value="Genomic_DNA"/>
</dbReference>
<evidence type="ECO:0000313" key="1">
    <source>
        <dbReference type="EMBL" id="KAJ9126912.1"/>
    </source>
</evidence>
<accession>A0ACC2XUJ5</accession>
<name>A0ACC2XUJ5_9TREE</name>
<dbReference type="Proteomes" id="UP001234202">
    <property type="component" value="Unassembled WGS sequence"/>
</dbReference>
<comment type="caution">
    <text evidence="1">The sequence shown here is derived from an EMBL/GenBank/DDBJ whole genome shotgun (WGS) entry which is preliminary data.</text>
</comment>
<sequence length="194" mass="21329">MGLNSAPNNNATIRPLASAPTPIGILPYFTQHTEQIALQVREHKMSFSGDDFTVKDAVSGHVMFQIDGSAFSFRGEKTILDARGKPLFQIRRKMLAVHSTFIGTDILSEQPLFQVKSGWSWGRKLTTTFTNVAGDGKETELILRGSILDRKAEITTTTGVTVARISRQFMNAGEMICQSTSLARTADTFPVNPH</sequence>
<gene>
    <name evidence="1" type="ORF">QFC24_001143</name>
</gene>